<reference evidence="3 4" key="3">
    <citation type="journal article" date="2016" name="Sci. Rep.">
        <title>Genome-wide diversity and gene expression profiling of Babesia microti isolates identify polymorphic genes that mediate host-pathogen interactions.</title>
        <authorList>
            <person name="Silva J.C."/>
            <person name="Cornillot E."/>
            <person name="McCracken C."/>
            <person name="Usmani-Brown S."/>
            <person name="Dwivedi A."/>
            <person name="Ifeonu O.O."/>
            <person name="Crabtree J."/>
            <person name="Gotia H.T."/>
            <person name="Virji A.Z."/>
            <person name="Reynes C."/>
            <person name="Colinge J."/>
            <person name="Kumar V."/>
            <person name="Lawres L."/>
            <person name="Pazzi J.E."/>
            <person name="Pablo J.V."/>
            <person name="Hung C."/>
            <person name="Brancato J."/>
            <person name="Kumari P."/>
            <person name="Orvis J."/>
            <person name="Tretina K."/>
            <person name="Chibucos M."/>
            <person name="Ott S."/>
            <person name="Sadzewicz L."/>
            <person name="Sengamalay N."/>
            <person name="Shetty A.C."/>
            <person name="Su Q."/>
            <person name="Tallon L."/>
            <person name="Fraser C.M."/>
            <person name="Frutos R."/>
            <person name="Molina D.M."/>
            <person name="Krause P.J."/>
            <person name="Ben Mamoun C."/>
        </authorList>
    </citation>
    <scope>NUCLEOTIDE SEQUENCE [LARGE SCALE GENOMIC DNA]</scope>
    <source>
        <strain evidence="3 4">RI</strain>
    </source>
</reference>
<dbReference type="EMBL" id="LN871599">
    <property type="protein sequence ID" value="CCF76137.1"/>
    <property type="molecule type" value="Genomic_DNA"/>
</dbReference>
<dbReference type="VEuPathDB" id="PiroplasmaDB:BmR1_04g09850"/>
<evidence type="ECO:0000313" key="4">
    <source>
        <dbReference type="Proteomes" id="UP000002899"/>
    </source>
</evidence>
<dbReference type="InterPro" id="IPR040955">
    <property type="entry name" value="IMP2_N"/>
</dbReference>
<dbReference type="KEGG" id="bmic:BmR1_04g09850"/>
<dbReference type="Proteomes" id="UP000002899">
    <property type="component" value="Chromosome IV"/>
</dbReference>
<feature type="domain" description="Immune Mapped Protein 1-like C-terminal" evidence="2">
    <location>
        <begin position="94"/>
        <end position="157"/>
    </location>
</feature>
<evidence type="ECO:0000259" key="2">
    <source>
        <dbReference type="Pfam" id="PF18591"/>
    </source>
</evidence>
<protein>
    <submittedName>
        <fullName evidence="3">Uncharacterized protein</fullName>
    </submittedName>
</protein>
<name>I7IHN8_BABMR</name>
<dbReference type="Pfam" id="PF18591">
    <property type="entry name" value="IMP2_C"/>
    <property type="match status" value="1"/>
</dbReference>
<proteinExistence type="predicted"/>
<evidence type="ECO:0000313" key="3">
    <source>
        <dbReference type="EMBL" id="CCF76137.1"/>
    </source>
</evidence>
<dbReference type="GeneID" id="24426594"/>
<dbReference type="AlphaFoldDB" id="I7IHN8"/>
<dbReference type="OrthoDB" id="360347at2759"/>
<keyword evidence="4" id="KW-1185">Reference proteome</keyword>
<accession>I7IHN8</accession>
<gene>
    <name evidence="3" type="ORF">BmR1_04g09850</name>
</gene>
<feature type="domain" description="Immune mapped protein 2 N-terminal" evidence="1">
    <location>
        <begin position="3"/>
        <end position="85"/>
    </location>
</feature>
<dbReference type="Pfam" id="PF18590">
    <property type="entry name" value="IMP2_N"/>
    <property type="match status" value="1"/>
</dbReference>
<sequence length="157" mass="17545">MSSYCFLFYSPSDKGTFLAQWSKEKNLDGAMIMFETKKTIPSYKFTSHSGRSTIITDIHSIKTKYFQGICQFIKMAKQFDAPIIILESCNEQPIKFDLHILNKDNSVVMVTMGTEFALDNSVAAAVLPKNCSELSVKTLTKDQFISKGNNLGGSISF</sequence>
<reference evidence="3 4" key="2">
    <citation type="journal article" date="2013" name="PLoS ONE">
        <title>Whole genome mapping and re-organization of the nuclear and mitochondrial genomes of Babesia microti isolates.</title>
        <authorList>
            <person name="Cornillot E."/>
            <person name="Dassouli A."/>
            <person name="Garg A."/>
            <person name="Pachikara N."/>
            <person name="Randazzo S."/>
            <person name="Depoix D."/>
            <person name="Carcy B."/>
            <person name="Delbecq S."/>
            <person name="Frutos R."/>
            <person name="Silva J.C."/>
            <person name="Sutton R."/>
            <person name="Krause P.J."/>
            <person name="Mamoun C.B."/>
        </authorList>
    </citation>
    <scope>NUCLEOTIDE SEQUENCE [LARGE SCALE GENOMIC DNA]</scope>
    <source>
        <strain evidence="3 4">RI</strain>
    </source>
</reference>
<dbReference type="RefSeq" id="XP_012650545.1">
    <property type="nucleotide sequence ID" value="XM_012795091.1"/>
</dbReference>
<organism evidence="3 4">
    <name type="scientific">Babesia microti (strain RI)</name>
    <dbReference type="NCBI Taxonomy" id="1133968"/>
    <lineage>
        <taxon>Eukaryota</taxon>
        <taxon>Sar</taxon>
        <taxon>Alveolata</taxon>
        <taxon>Apicomplexa</taxon>
        <taxon>Aconoidasida</taxon>
        <taxon>Piroplasmida</taxon>
        <taxon>Babesiidae</taxon>
        <taxon>Babesia</taxon>
    </lineage>
</organism>
<reference evidence="3 4" key="1">
    <citation type="journal article" date="2012" name="Nucleic Acids Res.">
        <title>Sequencing of the smallest Apicomplexan genome from the human pathogen Babesia microti.</title>
        <authorList>
            <person name="Cornillot E."/>
            <person name="Hadj-Kaddour K."/>
            <person name="Dassouli A."/>
            <person name="Noel B."/>
            <person name="Ranwez V."/>
            <person name="Vacherie B."/>
            <person name="Augagneur Y."/>
            <person name="Bres V."/>
            <person name="Duclos A."/>
            <person name="Randazzo S."/>
            <person name="Carcy B."/>
            <person name="Debierre-Grockiego F."/>
            <person name="Delbecq S."/>
            <person name="Moubri-Menage K."/>
            <person name="Shams-Eldin H."/>
            <person name="Usmani-Brown S."/>
            <person name="Bringaud F."/>
            <person name="Wincker P."/>
            <person name="Vivares C.P."/>
            <person name="Schwarz R.T."/>
            <person name="Schetters T.P."/>
            <person name="Krause P.J."/>
            <person name="Gorenflot A."/>
            <person name="Berry V."/>
            <person name="Barbe V."/>
            <person name="Ben Mamoun C."/>
        </authorList>
    </citation>
    <scope>NUCLEOTIDE SEQUENCE [LARGE SCALE GENOMIC DNA]</scope>
    <source>
        <strain evidence="3 4">RI</strain>
    </source>
</reference>
<evidence type="ECO:0000259" key="1">
    <source>
        <dbReference type="Pfam" id="PF18590"/>
    </source>
</evidence>
<dbReference type="InterPro" id="IPR040785">
    <property type="entry name" value="IMP1-like_C"/>
</dbReference>